<proteinExistence type="predicted"/>
<dbReference type="OrthoDB" id="5578735at2759"/>
<comment type="caution">
    <text evidence="3">The sequence shown here is derived from an EMBL/GenBank/DDBJ whole genome shotgun (WGS) entry which is preliminary data.</text>
</comment>
<organism evidence="3 4">
    <name type="scientific">Smittium megazygosporum</name>
    <dbReference type="NCBI Taxonomy" id="133381"/>
    <lineage>
        <taxon>Eukaryota</taxon>
        <taxon>Fungi</taxon>
        <taxon>Fungi incertae sedis</taxon>
        <taxon>Zoopagomycota</taxon>
        <taxon>Kickxellomycotina</taxon>
        <taxon>Harpellomycetes</taxon>
        <taxon>Harpellales</taxon>
        <taxon>Legeriomycetaceae</taxon>
        <taxon>Smittium</taxon>
    </lineage>
</organism>
<reference evidence="3 4" key="1">
    <citation type="journal article" date="2018" name="MBio">
        <title>Comparative Genomics Reveals the Core Gene Toolbox for the Fungus-Insect Symbiosis.</title>
        <authorList>
            <person name="Wang Y."/>
            <person name="Stata M."/>
            <person name="Wang W."/>
            <person name="Stajich J.E."/>
            <person name="White M.M."/>
            <person name="Moncalvo J.M."/>
        </authorList>
    </citation>
    <scope>NUCLEOTIDE SEQUENCE [LARGE SCALE GENOMIC DNA]</scope>
    <source>
        <strain evidence="3 4">SC-DP-2</strain>
    </source>
</reference>
<dbReference type="InterPro" id="IPR046347">
    <property type="entry name" value="bZIP_sf"/>
</dbReference>
<evidence type="ECO:0000256" key="1">
    <source>
        <dbReference type="SAM" id="MobiDB-lite"/>
    </source>
</evidence>
<feature type="compositionally biased region" description="Low complexity" evidence="1">
    <location>
        <begin position="192"/>
        <end position="211"/>
    </location>
</feature>
<protein>
    <recommendedName>
        <fullName evidence="2">BZIP domain-containing protein</fullName>
    </recommendedName>
</protein>
<feature type="compositionally biased region" description="Low complexity" evidence="1">
    <location>
        <begin position="41"/>
        <end position="87"/>
    </location>
</feature>
<feature type="region of interest" description="Disordered" evidence="1">
    <location>
        <begin position="1"/>
        <end position="116"/>
    </location>
</feature>
<dbReference type="Gene3D" id="1.20.5.170">
    <property type="match status" value="1"/>
</dbReference>
<feature type="region of interest" description="Disordered" evidence="1">
    <location>
        <begin position="175"/>
        <end position="223"/>
    </location>
</feature>
<dbReference type="GO" id="GO:0003700">
    <property type="term" value="F:DNA-binding transcription factor activity"/>
    <property type="evidence" value="ECO:0007669"/>
    <property type="project" value="InterPro"/>
</dbReference>
<dbReference type="EMBL" id="MBFS01000812">
    <property type="protein sequence ID" value="PVV01775.1"/>
    <property type="molecule type" value="Genomic_DNA"/>
</dbReference>
<keyword evidence="4" id="KW-1185">Reference proteome</keyword>
<dbReference type="CDD" id="cd14688">
    <property type="entry name" value="bZIP_YAP"/>
    <property type="match status" value="1"/>
</dbReference>
<dbReference type="SUPFAM" id="SSF57959">
    <property type="entry name" value="Leucine zipper domain"/>
    <property type="match status" value="1"/>
</dbReference>
<dbReference type="PROSITE" id="PS00036">
    <property type="entry name" value="BZIP_BASIC"/>
    <property type="match status" value="1"/>
</dbReference>
<dbReference type="SMART" id="SM00338">
    <property type="entry name" value="BRLZ"/>
    <property type="match status" value="1"/>
</dbReference>
<dbReference type="InterPro" id="IPR004827">
    <property type="entry name" value="bZIP"/>
</dbReference>
<dbReference type="AlphaFoldDB" id="A0A2T9ZB41"/>
<sequence length="223" mass="24830">MTSPYASLQNRSKKRSNTPKPSLPNIPSSMNKQSLINSGLSPTLSRSSNTISSSQNTPSHPNVSSAPNSGPSSSRTNPIPSIQSSRSQRSRPKTATTPEEQLAKAERNRAAQRAFRQRRDQYVKELEWRATQAEELQHVVHQLAEENQSLRMRIDSLIHHINQFGLSVPSLPPIPSLPPLSSRQPSAPPQQPFQQQQQLQIQQQQHGLHPPIDWGPVIHKGPI</sequence>
<gene>
    <name evidence="3" type="ORF">BB560_003795</name>
</gene>
<evidence type="ECO:0000313" key="4">
    <source>
        <dbReference type="Proteomes" id="UP000245609"/>
    </source>
</evidence>
<name>A0A2T9ZB41_9FUNG</name>
<feature type="compositionally biased region" description="Polar residues" evidence="1">
    <location>
        <begin position="1"/>
        <end position="10"/>
    </location>
</feature>
<feature type="compositionally biased region" description="Polar residues" evidence="1">
    <location>
        <begin position="25"/>
        <end position="40"/>
    </location>
</feature>
<dbReference type="Proteomes" id="UP000245609">
    <property type="component" value="Unassembled WGS sequence"/>
</dbReference>
<accession>A0A2T9ZB41</accession>
<feature type="domain" description="BZIP" evidence="2">
    <location>
        <begin position="104"/>
        <end position="118"/>
    </location>
</feature>
<evidence type="ECO:0000313" key="3">
    <source>
        <dbReference type="EMBL" id="PVV01775.1"/>
    </source>
</evidence>
<evidence type="ECO:0000259" key="2">
    <source>
        <dbReference type="PROSITE" id="PS00036"/>
    </source>
</evidence>